<sequence>MRTCLVSSKNEIRVRSELLDSDFVVGDRLDAVRLERIGLCVVVTQPSFDLIVSVMPGLRSTWAVPPLIF</sequence>
<proteinExistence type="predicted"/>
<reference evidence="2" key="1">
    <citation type="submission" date="2016-10" db="EMBL/GenBank/DDBJ databases">
        <authorList>
            <person name="Varghese N."/>
        </authorList>
    </citation>
    <scope>NUCLEOTIDE SEQUENCE [LARGE SCALE GENOMIC DNA]</scope>
    <source>
        <strain evidence="2">CGMCC 1.12284</strain>
    </source>
</reference>
<dbReference type="AlphaFoldDB" id="A0A1I0PBZ5"/>
<evidence type="ECO:0000313" key="1">
    <source>
        <dbReference type="EMBL" id="SEW11801.1"/>
    </source>
</evidence>
<accession>A0A1I0PBZ5</accession>
<protein>
    <submittedName>
        <fullName evidence="1">Uncharacterized protein</fullName>
    </submittedName>
</protein>
<name>A0A1I0PBZ5_9EURY</name>
<evidence type="ECO:0000313" key="2">
    <source>
        <dbReference type="Proteomes" id="UP000183275"/>
    </source>
</evidence>
<dbReference type="STRING" id="1202768.SAMN05216285_2394"/>
<keyword evidence="2" id="KW-1185">Reference proteome</keyword>
<gene>
    <name evidence="1" type="ORF">SAMN05216285_2394</name>
</gene>
<dbReference type="EMBL" id="FOIS01000003">
    <property type="protein sequence ID" value="SEW11801.1"/>
    <property type="molecule type" value="Genomic_DNA"/>
</dbReference>
<dbReference type="Proteomes" id="UP000183275">
    <property type="component" value="Unassembled WGS sequence"/>
</dbReference>
<organism evidence="1 2">
    <name type="scientific">Natrinema salifodinae</name>
    <dbReference type="NCBI Taxonomy" id="1202768"/>
    <lineage>
        <taxon>Archaea</taxon>
        <taxon>Methanobacteriati</taxon>
        <taxon>Methanobacteriota</taxon>
        <taxon>Stenosarchaea group</taxon>
        <taxon>Halobacteria</taxon>
        <taxon>Halobacteriales</taxon>
        <taxon>Natrialbaceae</taxon>
        <taxon>Natrinema</taxon>
    </lineage>
</organism>